<evidence type="ECO:0000256" key="1">
    <source>
        <dbReference type="SAM" id="MobiDB-lite"/>
    </source>
</evidence>
<feature type="region of interest" description="Disordered" evidence="1">
    <location>
        <begin position="110"/>
        <end position="129"/>
    </location>
</feature>
<reference evidence="2" key="1">
    <citation type="submission" date="2022-06" db="EMBL/GenBank/DDBJ databases">
        <title>Draft Genome Sequences of Three Actinomyces oris Strains, Isolated from Healthy Human Feces.</title>
        <authorList>
            <person name="Ye Y."/>
            <person name="Liu C."/>
            <person name="Zhao J."/>
            <person name="Xu J."/>
            <person name="Huang H."/>
            <person name="Wang B."/>
            <person name="Wei J."/>
            <person name="Jing X."/>
        </authorList>
    </citation>
    <scope>NUCLEOTIDE SEQUENCE</scope>
    <source>
        <strain evidence="2">CNGBCC1803368</strain>
    </source>
</reference>
<name>A0AAE4K2K4_9ACTO</name>
<organism evidence="2 3">
    <name type="scientific">Actinomyces oris</name>
    <dbReference type="NCBI Taxonomy" id="544580"/>
    <lineage>
        <taxon>Bacteria</taxon>
        <taxon>Bacillati</taxon>
        <taxon>Actinomycetota</taxon>
        <taxon>Actinomycetes</taxon>
        <taxon>Actinomycetales</taxon>
        <taxon>Actinomycetaceae</taxon>
        <taxon>Actinomyces</taxon>
    </lineage>
</organism>
<sequence length="129" mass="14123">MTVTVVPVAETEFRETVAGLLSMLLVCDSMATSWLPLLPPPGCADFDADADVEVEVDAPFSPEEPPGSWQDARVAAMPIALMAARIRFETVIMMEPPLLSIRPLQPEEYPDSIQHSSFEKRGDSHGEIL</sequence>
<accession>A0AAE4K2K4</accession>
<protein>
    <submittedName>
        <fullName evidence="2">Uncharacterized protein</fullName>
    </submittedName>
</protein>
<dbReference type="Proteomes" id="UP001180729">
    <property type="component" value="Unassembled WGS sequence"/>
</dbReference>
<proteinExistence type="predicted"/>
<evidence type="ECO:0000313" key="3">
    <source>
        <dbReference type="Proteomes" id="UP001180729"/>
    </source>
</evidence>
<dbReference type="RefSeq" id="WP_311372865.1">
    <property type="nucleotide sequence ID" value="NZ_JAMZMH010000008.1"/>
</dbReference>
<dbReference type="AlphaFoldDB" id="A0AAE4K2K4"/>
<gene>
    <name evidence="2" type="ORF">RMW62_08290</name>
</gene>
<comment type="caution">
    <text evidence="2">The sequence shown here is derived from an EMBL/GenBank/DDBJ whole genome shotgun (WGS) entry which is preliminary data.</text>
</comment>
<evidence type="ECO:0000313" key="2">
    <source>
        <dbReference type="EMBL" id="MDT0249082.1"/>
    </source>
</evidence>
<feature type="compositionally biased region" description="Basic and acidic residues" evidence="1">
    <location>
        <begin position="117"/>
        <end position="129"/>
    </location>
</feature>
<dbReference type="EMBL" id="JAMZMH010000008">
    <property type="protein sequence ID" value="MDT0249082.1"/>
    <property type="molecule type" value="Genomic_DNA"/>
</dbReference>